<proteinExistence type="predicted"/>
<dbReference type="AlphaFoldDB" id="A0A4S3KCJ9"/>
<dbReference type="GO" id="GO:0006260">
    <property type="term" value="P:DNA replication"/>
    <property type="evidence" value="ECO:0007669"/>
    <property type="project" value="InterPro"/>
</dbReference>
<dbReference type="Pfam" id="PF00436">
    <property type="entry name" value="SSB"/>
    <property type="match status" value="1"/>
</dbReference>
<evidence type="ECO:0000256" key="3">
    <source>
        <dbReference type="RuleBase" id="RU000524"/>
    </source>
</evidence>
<dbReference type="InterPro" id="IPR011344">
    <property type="entry name" value="ssDNA-bd"/>
</dbReference>
<evidence type="ECO:0000313" key="6">
    <source>
        <dbReference type="Proteomes" id="UP000306317"/>
    </source>
</evidence>
<dbReference type="Gene3D" id="2.40.50.140">
    <property type="entry name" value="Nucleic acid-binding proteins"/>
    <property type="match status" value="1"/>
</dbReference>
<evidence type="ECO:0000256" key="1">
    <source>
        <dbReference type="ARBA" id="ARBA00023125"/>
    </source>
</evidence>
<dbReference type="PIRSF" id="PIRSF002070">
    <property type="entry name" value="SSB"/>
    <property type="match status" value="1"/>
</dbReference>
<comment type="caution">
    <text evidence="5">The sequence shown here is derived from an EMBL/GenBank/DDBJ whole genome shotgun (WGS) entry which is preliminary data.</text>
</comment>
<dbReference type="RefSeq" id="WP_136259401.1">
    <property type="nucleotide sequence ID" value="NZ_MWIO01000045.1"/>
</dbReference>
<dbReference type="EMBL" id="MWIO01000045">
    <property type="protein sequence ID" value="THD06156.1"/>
    <property type="molecule type" value="Genomic_DNA"/>
</dbReference>
<gene>
    <name evidence="5" type="ORF">B1991_14530</name>
</gene>
<dbReference type="OrthoDB" id="9809878at2"/>
<dbReference type="InterPro" id="IPR012340">
    <property type="entry name" value="NA-bd_OB-fold"/>
</dbReference>
<organism evidence="5 6">
    <name type="scientific">Rhodanobacter lindaniclasticus</name>
    <dbReference type="NCBI Taxonomy" id="75310"/>
    <lineage>
        <taxon>Bacteria</taxon>
        <taxon>Pseudomonadati</taxon>
        <taxon>Pseudomonadota</taxon>
        <taxon>Gammaproteobacteria</taxon>
        <taxon>Lysobacterales</taxon>
        <taxon>Rhodanobacteraceae</taxon>
        <taxon>Rhodanobacter</taxon>
    </lineage>
</organism>
<reference evidence="5 6" key="1">
    <citation type="submission" date="2017-02" db="EMBL/GenBank/DDBJ databases">
        <title>Whole genome sequencing of Rhodanobacter lindaniclasticus DSM 17932.</title>
        <authorList>
            <person name="Kumar S."/>
            <person name="Patil P."/>
            <person name="Patil P.B."/>
        </authorList>
    </citation>
    <scope>NUCLEOTIDE SEQUENCE [LARGE SCALE GENOMIC DNA]</scope>
    <source>
        <strain evidence="5 6">DSM 17932</strain>
    </source>
</reference>
<dbReference type="InterPro" id="IPR000424">
    <property type="entry name" value="Primosome_PriB/ssb"/>
</dbReference>
<name>A0A4S3KCJ9_9GAMM</name>
<protein>
    <recommendedName>
        <fullName evidence="2 3">Single-stranded DNA-binding protein</fullName>
    </recommendedName>
</protein>
<dbReference type="NCBIfam" id="TIGR00621">
    <property type="entry name" value="ssb"/>
    <property type="match status" value="1"/>
</dbReference>
<evidence type="ECO:0000256" key="4">
    <source>
        <dbReference type="SAM" id="MobiDB-lite"/>
    </source>
</evidence>
<feature type="compositionally biased region" description="Basic and acidic residues" evidence="4">
    <location>
        <begin position="95"/>
        <end position="112"/>
    </location>
</feature>
<evidence type="ECO:0000256" key="2">
    <source>
        <dbReference type="PIRNR" id="PIRNR002070"/>
    </source>
</evidence>
<dbReference type="PROSITE" id="PS50935">
    <property type="entry name" value="SSB"/>
    <property type="match status" value="1"/>
</dbReference>
<sequence>MSINFTDLVTLGKDAEVRHTAAGKAVTGFSAAIDSGFGDNKKTIWLDCSIWGDRGEKLAPYLVKGSKHMVQGELGTREYEGKTYITVDVKEVKLGAKSGQSERPRQESKPAQHADASYGDAATGGFDSDEIPFAPIPRRQLW</sequence>
<keyword evidence="6" id="KW-1185">Reference proteome</keyword>
<dbReference type="SUPFAM" id="SSF50249">
    <property type="entry name" value="Nucleic acid-binding proteins"/>
    <property type="match status" value="1"/>
</dbReference>
<dbReference type="CDD" id="cd04496">
    <property type="entry name" value="SSB_OBF"/>
    <property type="match status" value="1"/>
</dbReference>
<keyword evidence="1 2" id="KW-0238">DNA-binding</keyword>
<feature type="region of interest" description="Disordered" evidence="4">
    <location>
        <begin position="95"/>
        <end position="142"/>
    </location>
</feature>
<dbReference type="GO" id="GO:0003697">
    <property type="term" value="F:single-stranded DNA binding"/>
    <property type="evidence" value="ECO:0007669"/>
    <property type="project" value="InterPro"/>
</dbReference>
<evidence type="ECO:0000313" key="5">
    <source>
        <dbReference type="EMBL" id="THD06156.1"/>
    </source>
</evidence>
<dbReference type="Proteomes" id="UP000306317">
    <property type="component" value="Unassembled WGS sequence"/>
</dbReference>
<accession>A0A4S3KCJ9</accession>